<feature type="region of interest" description="Disordered" evidence="2">
    <location>
        <begin position="301"/>
        <end position="378"/>
    </location>
</feature>
<dbReference type="Pfam" id="PF11250">
    <property type="entry name" value="FAF"/>
    <property type="match status" value="1"/>
</dbReference>
<feature type="compositionally biased region" description="Basic and acidic residues" evidence="2">
    <location>
        <begin position="113"/>
        <end position="129"/>
    </location>
</feature>
<comment type="similarity">
    <text evidence="1">Belongs to the fantastic four family.</text>
</comment>
<reference evidence="4 5" key="1">
    <citation type="journal article" date="2018" name="Proc. Natl. Acad. Sci. U.S.A.">
        <title>Draft genome sequence of Camellia sinensis var. sinensis provides insights into the evolution of the tea genome and tea quality.</title>
        <authorList>
            <person name="Wei C."/>
            <person name="Yang H."/>
            <person name="Wang S."/>
            <person name="Zhao J."/>
            <person name="Liu C."/>
            <person name="Gao L."/>
            <person name="Xia E."/>
            <person name="Lu Y."/>
            <person name="Tai Y."/>
            <person name="She G."/>
            <person name="Sun J."/>
            <person name="Cao H."/>
            <person name="Tong W."/>
            <person name="Gao Q."/>
            <person name="Li Y."/>
            <person name="Deng W."/>
            <person name="Jiang X."/>
            <person name="Wang W."/>
            <person name="Chen Q."/>
            <person name="Zhang S."/>
            <person name="Li H."/>
            <person name="Wu J."/>
            <person name="Wang P."/>
            <person name="Li P."/>
            <person name="Shi C."/>
            <person name="Zheng F."/>
            <person name="Jian J."/>
            <person name="Huang B."/>
            <person name="Shan D."/>
            <person name="Shi M."/>
            <person name="Fang C."/>
            <person name="Yue Y."/>
            <person name="Li F."/>
            <person name="Li D."/>
            <person name="Wei S."/>
            <person name="Han B."/>
            <person name="Jiang C."/>
            <person name="Yin Y."/>
            <person name="Xia T."/>
            <person name="Zhang Z."/>
            <person name="Bennetzen J.L."/>
            <person name="Zhao S."/>
            <person name="Wan X."/>
        </authorList>
    </citation>
    <scope>NUCLEOTIDE SEQUENCE [LARGE SCALE GENOMIC DNA]</scope>
    <source>
        <strain evidence="5">cv. Shuchazao</strain>
        <tissue evidence="4">Leaf</tissue>
    </source>
</reference>
<dbReference type="InterPro" id="IPR021410">
    <property type="entry name" value="FAF"/>
</dbReference>
<name>A0A4S4DWZ7_CAMSN</name>
<dbReference type="InterPro" id="IPR046431">
    <property type="entry name" value="FAF_dom"/>
</dbReference>
<feature type="domain" description="FAF" evidence="3">
    <location>
        <begin position="232"/>
        <end position="284"/>
    </location>
</feature>
<dbReference type="Proteomes" id="UP000306102">
    <property type="component" value="Unassembled WGS sequence"/>
</dbReference>
<dbReference type="PANTHER" id="PTHR33155:SF8">
    <property type="entry name" value="PROTEIN FANTASTIC FOUR 1"/>
    <property type="match status" value="1"/>
</dbReference>
<feature type="region of interest" description="Disordered" evidence="2">
    <location>
        <begin position="216"/>
        <end position="238"/>
    </location>
</feature>
<proteinExistence type="inferred from homology"/>
<feature type="compositionally biased region" description="Polar residues" evidence="2">
    <location>
        <begin position="226"/>
        <end position="238"/>
    </location>
</feature>
<accession>A0A4S4DWZ7</accession>
<sequence length="378" mass="40890">MRFISMFVTTGGGGLVEKASLSSGVTQVRILGERDASFVGALVLDPFLRVGLNQAGNQLSRDLEKVMSSIVCQGLQSCLEPRLIEPRVLRHKLGPNSSSQSLPWPQRPSVLRHQQEHQENSHNEEEKSNKNNNNGDLGGWSFIQALTGTSHNCKEVTEKEKVYVHPLVKLSSSTLSNKSLEMCTESLGSETGSDISERSDEITSLSLKSENTHLTERSKAEKFSKKLTSSASFPPPLTSISGSDNVRVRPCREGGRLVLKAVTVAPSSTFFQTERVNGRLRLCLLNCDSYEVVEGVDATKAGGEYYDGDGDGDDDDGEVGEDEDDDDDEWVEGIGGNSGNVGCEIEIGEFPRPSRCKEGGGSGNKGMSSLGPFWVAIS</sequence>
<keyword evidence="5" id="KW-1185">Reference proteome</keyword>
<evidence type="ECO:0000313" key="4">
    <source>
        <dbReference type="EMBL" id="THG07882.1"/>
    </source>
</evidence>
<dbReference type="AlphaFoldDB" id="A0A4S4DWZ7"/>
<feature type="region of interest" description="Disordered" evidence="2">
    <location>
        <begin position="92"/>
        <end position="137"/>
    </location>
</feature>
<evidence type="ECO:0000313" key="5">
    <source>
        <dbReference type="Proteomes" id="UP000306102"/>
    </source>
</evidence>
<evidence type="ECO:0000256" key="1">
    <source>
        <dbReference type="ARBA" id="ARBA00008690"/>
    </source>
</evidence>
<gene>
    <name evidence="4" type="ORF">TEA_009579</name>
</gene>
<dbReference type="EMBL" id="SDRB02009708">
    <property type="protein sequence ID" value="THG07882.1"/>
    <property type="molecule type" value="Genomic_DNA"/>
</dbReference>
<evidence type="ECO:0000256" key="2">
    <source>
        <dbReference type="SAM" id="MobiDB-lite"/>
    </source>
</evidence>
<dbReference type="PANTHER" id="PTHR33155">
    <property type="entry name" value="FANTASTIC FOUR-LIKE PROTEIN (DUF3049)"/>
    <property type="match status" value="1"/>
</dbReference>
<organism evidence="4 5">
    <name type="scientific">Camellia sinensis var. sinensis</name>
    <name type="common">China tea</name>
    <dbReference type="NCBI Taxonomy" id="542762"/>
    <lineage>
        <taxon>Eukaryota</taxon>
        <taxon>Viridiplantae</taxon>
        <taxon>Streptophyta</taxon>
        <taxon>Embryophyta</taxon>
        <taxon>Tracheophyta</taxon>
        <taxon>Spermatophyta</taxon>
        <taxon>Magnoliopsida</taxon>
        <taxon>eudicotyledons</taxon>
        <taxon>Gunneridae</taxon>
        <taxon>Pentapetalae</taxon>
        <taxon>asterids</taxon>
        <taxon>Ericales</taxon>
        <taxon>Theaceae</taxon>
        <taxon>Camellia</taxon>
    </lineage>
</organism>
<comment type="caution">
    <text evidence="4">The sequence shown here is derived from an EMBL/GenBank/DDBJ whole genome shotgun (WGS) entry which is preliminary data.</text>
</comment>
<protein>
    <recommendedName>
        <fullName evidence="3">FAF domain-containing protein</fullName>
    </recommendedName>
</protein>
<feature type="compositionally biased region" description="Acidic residues" evidence="2">
    <location>
        <begin position="306"/>
        <end position="331"/>
    </location>
</feature>
<evidence type="ECO:0000259" key="3">
    <source>
        <dbReference type="Pfam" id="PF11250"/>
    </source>
</evidence>